<feature type="compositionally biased region" description="Polar residues" evidence="1">
    <location>
        <begin position="65"/>
        <end position="81"/>
    </location>
</feature>
<dbReference type="InParanoid" id="A0A409W5F0"/>
<feature type="region of interest" description="Disordered" evidence="1">
    <location>
        <begin position="1035"/>
        <end position="1227"/>
    </location>
</feature>
<protein>
    <recommendedName>
        <fullName evidence="2">VPS9 domain-containing protein</fullName>
    </recommendedName>
</protein>
<feature type="compositionally biased region" description="Polar residues" evidence="1">
    <location>
        <begin position="990"/>
        <end position="1009"/>
    </location>
</feature>
<feature type="compositionally biased region" description="Basic and acidic residues" evidence="1">
    <location>
        <begin position="580"/>
        <end position="591"/>
    </location>
</feature>
<feature type="region of interest" description="Disordered" evidence="1">
    <location>
        <begin position="476"/>
        <end position="512"/>
    </location>
</feature>
<evidence type="ECO:0000259" key="2">
    <source>
        <dbReference type="PROSITE" id="PS51205"/>
    </source>
</evidence>
<feature type="compositionally biased region" description="Polar residues" evidence="1">
    <location>
        <begin position="1133"/>
        <end position="1148"/>
    </location>
</feature>
<proteinExistence type="predicted"/>
<dbReference type="GO" id="GO:0031267">
    <property type="term" value="F:small GTPase binding"/>
    <property type="evidence" value="ECO:0007669"/>
    <property type="project" value="TreeGrafter"/>
</dbReference>
<accession>A0A409W5F0</accession>
<reference evidence="3 4" key="1">
    <citation type="journal article" date="2018" name="Evol. Lett.">
        <title>Horizontal gene cluster transfer increased hallucinogenic mushroom diversity.</title>
        <authorList>
            <person name="Reynolds H.T."/>
            <person name="Vijayakumar V."/>
            <person name="Gluck-Thaler E."/>
            <person name="Korotkin H.B."/>
            <person name="Matheny P.B."/>
            <person name="Slot J.C."/>
        </authorList>
    </citation>
    <scope>NUCLEOTIDE SEQUENCE [LARGE SCALE GENOMIC DNA]</scope>
    <source>
        <strain evidence="3 4">SRW20</strain>
    </source>
</reference>
<feature type="compositionally biased region" description="Basic and acidic residues" evidence="1">
    <location>
        <begin position="546"/>
        <end position="568"/>
    </location>
</feature>
<dbReference type="EMBL" id="NHYE01005389">
    <property type="protein sequence ID" value="PPQ73698.1"/>
    <property type="molecule type" value="Genomic_DNA"/>
</dbReference>
<dbReference type="STRING" id="231916.A0A409W5F0"/>
<organism evidence="3 4">
    <name type="scientific">Gymnopilus dilepis</name>
    <dbReference type="NCBI Taxonomy" id="231916"/>
    <lineage>
        <taxon>Eukaryota</taxon>
        <taxon>Fungi</taxon>
        <taxon>Dikarya</taxon>
        <taxon>Basidiomycota</taxon>
        <taxon>Agaricomycotina</taxon>
        <taxon>Agaricomycetes</taxon>
        <taxon>Agaricomycetidae</taxon>
        <taxon>Agaricales</taxon>
        <taxon>Agaricineae</taxon>
        <taxon>Hymenogastraceae</taxon>
        <taxon>Gymnopilus</taxon>
    </lineage>
</organism>
<dbReference type="PANTHER" id="PTHR23101">
    <property type="entry name" value="RAB GDP/GTP EXCHANGE FACTOR"/>
    <property type="match status" value="1"/>
</dbReference>
<dbReference type="GO" id="GO:0005085">
    <property type="term" value="F:guanyl-nucleotide exchange factor activity"/>
    <property type="evidence" value="ECO:0007669"/>
    <property type="project" value="InterPro"/>
</dbReference>
<dbReference type="InterPro" id="IPR045046">
    <property type="entry name" value="Vps9-like"/>
</dbReference>
<dbReference type="Pfam" id="PF02204">
    <property type="entry name" value="VPS9"/>
    <property type="match status" value="1"/>
</dbReference>
<evidence type="ECO:0000313" key="3">
    <source>
        <dbReference type="EMBL" id="PPQ73698.1"/>
    </source>
</evidence>
<dbReference type="InterPro" id="IPR003123">
    <property type="entry name" value="VPS9"/>
</dbReference>
<sequence>MHSNAKRDSDFPATSIGRSAGSRVHLQPHGHGHSPSSSAHEAHAHPLLSPGRSSSPTPSEQSQSGVISSHAANNGGSTSLGPQKYIPYTPRQRVTPTTTTTTVHPAPQHGGHQGGGGDATSRLQLMHLKAAAQAVGLDSGTLGWMMLERLTAVDGEREEEGWHDVWSAITSGKAMLLLPLESAHAHEKLTADFFKDHVVLCDGPSRKSAPMITLSGLRGILEDETLTFRSTLNPHSRLFQDLLSQNTRTTALGLLPPLPLPISHVESSSTSTIASATSSTTTLPIPSSTPYTTSAYPHFNAPSYSSSLPLPPRSSQGPSAKPPLPPRPAKHPAAGSSTISGTTASAASRIPNPFASLFGGSSSSASAKSAASAPALAIPPSPPSSLRSLDSADAHPSGIVEISAFTIDRRIVRKDVAKEVNKTLKNELKSSLSSISISALDAGSNSGSSTTVPIPSWVVERVHELTKDWYPFIKKPSSSVPSPLRKANSTSTSGSSGRESNDDKGSGGWTVNAFEENPEDVAQTLQDFYFNLEQDMRAGGTPFISRRKERERERKEREKEKDEEKATEKGGSGGEEPDQERDKHISERLQGESRIREVMEAVERAVTSLFYDRLFMQPTTDDASHDEALSNRIAALNMLDLGLGHLGIQVGSGSPSGDETDEEDEESEVDIVVKACGEMLSQLDTCRSPADKAAILVAAHKVVVDGLSRLPPIRLISENDAQQAHDRRDRGEEDEELKTAKPTVTTFPVTASSAEHVDGTLTISTLEPPAIASAASDTATLVADQVSETASFEANGPDSTSSKKAPPPPLPLDAPSSRVLPQPQPPSEPQLSPIRPRSRAKKDPTPVSGDVLLPLIIFSVVKSNPPHLVSNLLFTQRFRNQSVGGEESYCLINLMAVAEFLENVDMAGLGLGEVDKVVSTADLTPIPLTRSPVTAETPLAPADGLPGSLRGRVGQQVDAIADSANKVISGVVDSSFGILRSFMPDPSKSPALSSNGRLTPSGGTPSSLPKTGFGLLRRESGFSIASLAASLPVSIPGRAKSNTGAAGEEGQQLVTVSRPSSVKSFKLKSGKQLRVKVGGSDDEEEEDDDEEESVDDSEQDRESEEGDGSNLSGDEEESAAEEGEDYVAGGSGDTRSIRSFESMLSASRRSAGDGKSKMSKARKSLSDRLASVSALAGRKTSPPPTSRRSSLQPRPTAGSPPASSRAASPSPVLGEKSQSQLRLPPPVKRFMECTADDLRLSEVGELLREYRRLVEGVRGLGGFDE</sequence>
<feature type="region of interest" description="Disordered" evidence="1">
    <location>
        <begin position="718"/>
        <end position="752"/>
    </location>
</feature>
<feature type="region of interest" description="Disordered" evidence="1">
    <location>
        <begin position="987"/>
        <end position="1012"/>
    </location>
</feature>
<feature type="region of interest" description="Disordered" evidence="1">
    <location>
        <begin position="540"/>
        <end position="591"/>
    </location>
</feature>
<dbReference type="AlphaFoldDB" id="A0A409W5F0"/>
<feature type="compositionally biased region" description="Low complexity" evidence="1">
    <location>
        <begin position="33"/>
        <end position="64"/>
    </location>
</feature>
<feature type="compositionally biased region" description="Low complexity" evidence="1">
    <location>
        <begin position="89"/>
        <end position="110"/>
    </location>
</feature>
<dbReference type="GO" id="GO:0030139">
    <property type="term" value="C:endocytic vesicle"/>
    <property type="evidence" value="ECO:0007669"/>
    <property type="project" value="TreeGrafter"/>
</dbReference>
<dbReference type="SUPFAM" id="SSF109993">
    <property type="entry name" value="VPS9 domain"/>
    <property type="match status" value="1"/>
</dbReference>
<dbReference type="PANTHER" id="PTHR23101:SF25">
    <property type="entry name" value="GTPASE-ACTIVATING PROTEIN AND VPS9 DOMAIN-CONTAINING PROTEIN 1"/>
    <property type="match status" value="1"/>
</dbReference>
<evidence type="ECO:0000313" key="4">
    <source>
        <dbReference type="Proteomes" id="UP000284706"/>
    </source>
</evidence>
<dbReference type="PROSITE" id="PS51205">
    <property type="entry name" value="VPS9"/>
    <property type="match status" value="1"/>
</dbReference>
<dbReference type="GO" id="GO:0016192">
    <property type="term" value="P:vesicle-mediated transport"/>
    <property type="evidence" value="ECO:0007669"/>
    <property type="project" value="InterPro"/>
</dbReference>
<dbReference type="InterPro" id="IPR037191">
    <property type="entry name" value="VPS9_dom_sf"/>
</dbReference>
<dbReference type="GO" id="GO:0005829">
    <property type="term" value="C:cytosol"/>
    <property type="evidence" value="ECO:0007669"/>
    <property type="project" value="TreeGrafter"/>
</dbReference>
<comment type="caution">
    <text evidence="3">The sequence shown here is derived from an EMBL/GenBank/DDBJ whole genome shotgun (WGS) entry which is preliminary data.</text>
</comment>
<feature type="region of interest" description="Disordered" evidence="1">
    <location>
        <begin position="1"/>
        <end position="118"/>
    </location>
</feature>
<feature type="compositionally biased region" description="Low complexity" evidence="1">
    <location>
        <begin position="331"/>
        <end position="344"/>
    </location>
</feature>
<gene>
    <name evidence="3" type="ORF">CVT26_010853</name>
</gene>
<feature type="compositionally biased region" description="Basic residues" evidence="1">
    <location>
        <begin position="1065"/>
        <end position="1074"/>
    </location>
</feature>
<feature type="compositionally biased region" description="Low complexity" evidence="1">
    <location>
        <begin position="1186"/>
        <end position="1211"/>
    </location>
</feature>
<feature type="compositionally biased region" description="Polar residues" evidence="1">
    <location>
        <begin position="742"/>
        <end position="752"/>
    </location>
</feature>
<keyword evidence="4" id="KW-1185">Reference proteome</keyword>
<name>A0A409W5F0_9AGAR</name>
<feature type="region of interest" description="Disordered" evidence="1">
    <location>
        <begin position="303"/>
        <end position="344"/>
    </location>
</feature>
<feature type="region of interest" description="Disordered" evidence="1">
    <location>
        <begin position="928"/>
        <end position="948"/>
    </location>
</feature>
<feature type="compositionally biased region" description="Basic and acidic residues" evidence="1">
    <location>
        <begin position="1"/>
        <end position="10"/>
    </location>
</feature>
<feature type="domain" description="VPS9" evidence="2">
    <location>
        <begin position="623"/>
        <end position="910"/>
    </location>
</feature>
<evidence type="ECO:0000256" key="1">
    <source>
        <dbReference type="SAM" id="MobiDB-lite"/>
    </source>
</evidence>
<feature type="region of interest" description="Disordered" evidence="1">
    <location>
        <begin position="374"/>
        <end position="393"/>
    </location>
</feature>
<dbReference type="Proteomes" id="UP000284706">
    <property type="component" value="Unassembled WGS sequence"/>
</dbReference>
<feature type="compositionally biased region" description="Polar residues" evidence="1">
    <location>
        <begin position="1052"/>
        <end position="1063"/>
    </location>
</feature>
<feature type="compositionally biased region" description="Acidic residues" evidence="1">
    <location>
        <begin position="1080"/>
        <end position="1125"/>
    </location>
</feature>
<feature type="region of interest" description="Disordered" evidence="1">
    <location>
        <begin position="791"/>
        <end position="846"/>
    </location>
</feature>
<dbReference type="Gene3D" id="1.20.1050.80">
    <property type="entry name" value="VPS9 domain"/>
    <property type="match status" value="2"/>
</dbReference>
<dbReference type="OrthoDB" id="10264848at2759"/>
<feature type="compositionally biased region" description="Low complexity" evidence="1">
    <location>
        <begin position="303"/>
        <end position="319"/>
    </location>
</feature>